<dbReference type="AlphaFoldDB" id="A0A9X5C722"/>
<comment type="caution">
    <text evidence="1">The sequence shown here is derived from an EMBL/GenBank/DDBJ whole genome shotgun (WGS) entry which is preliminary data.</text>
</comment>
<organism evidence="1 2">
    <name type="scientific">Schaedlerella arabinosiphila</name>
    <dbReference type="NCBI Taxonomy" id="2044587"/>
    <lineage>
        <taxon>Bacteria</taxon>
        <taxon>Bacillati</taxon>
        <taxon>Bacillota</taxon>
        <taxon>Clostridia</taxon>
        <taxon>Lachnospirales</taxon>
        <taxon>Lachnospiraceae</taxon>
        <taxon>Schaedlerella</taxon>
    </lineage>
</organism>
<dbReference type="RefSeq" id="WP_004068522.1">
    <property type="nucleotide sequence ID" value="NZ_VIRB01000003.1"/>
</dbReference>
<sequence length="59" mass="6663">MIFIKEEDKQEYGFTNGCASCGTCDLDKDIKEIGIFIDRGKGTVINLCKECREELKSIL</sequence>
<proteinExistence type="predicted"/>
<dbReference type="OrthoDB" id="8659436at2"/>
<evidence type="ECO:0000313" key="1">
    <source>
        <dbReference type="EMBL" id="NDO67317.1"/>
    </source>
</evidence>
<protein>
    <submittedName>
        <fullName evidence="1">Uncharacterized protein</fullName>
    </submittedName>
</protein>
<dbReference type="EMBL" id="VIRB01000003">
    <property type="protein sequence ID" value="NDO67317.1"/>
    <property type="molecule type" value="Genomic_DNA"/>
</dbReference>
<reference evidence="1 2" key="1">
    <citation type="submission" date="2019-07" db="EMBL/GenBank/DDBJ databases">
        <title>Draft genome sequences of 15 bacterial species constituting the stable defined intestinal microbiota of the GM15 gnotobiotic mouse model.</title>
        <authorList>
            <person name="Elie C."/>
            <person name="Mathieu A."/>
            <person name="Saliou A."/>
            <person name="Darnaud M."/>
            <person name="Leulier F."/>
            <person name="Tamellini A."/>
        </authorList>
    </citation>
    <scope>NUCLEOTIDE SEQUENCE [LARGE SCALE GENOMIC DNA]</scope>
    <source>
        <strain evidence="2">ASF 502</strain>
    </source>
</reference>
<gene>
    <name evidence="1" type="ORF">FMM80_00620</name>
</gene>
<accession>A0A9X5C722</accession>
<name>A0A9X5C722_9FIRM</name>
<evidence type="ECO:0000313" key="2">
    <source>
        <dbReference type="Proteomes" id="UP000474104"/>
    </source>
</evidence>
<dbReference type="Proteomes" id="UP000474104">
    <property type="component" value="Unassembled WGS sequence"/>
</dbReference>